<name>A0A0H4HZI6_9GAMM</name>
<dbReference type="KEGG" id="mpq:ABA45_00080"/>
<evidence type="ECO:0000313" key="2">
    <source>
        <dbReference type="Proteomes" id="UP000036406"/>
    </source>
</evidence>
<gene>
    <name evidence="1" type="ORF">ABA45_00080</name>
</gene>
<keyword evidence="2" id="KW-1185">Reference proteome</keyword>
<sequence length="144" mass="16864">MSRIELVKGAVNEQLNDSYDLLAMRLLFAPEYVVVNIQKEIKDLYVYPERLESSYCDEWRAIATRALFRNAFGEHWRSDEENLQRYLNYLRRQAIPKCVHQNVKLFRMLGEALAIACSDNTIAFPDRQRQALINIIWPEKAGGK</sequence>
<protein>
    <submittedName>
        <fullName evidence="1">Uncharacterized protein</fullName>
    </submittedName>
</protein>
<reference evidence="1 2" key="1">
    <citation type="submission" date="2015-05" db="EMBL/GenBank/DDBJ databases">
        <title>Complete genome of Marinobacter psychrophilus strain 20041T isolated from sea-ice of the Canadian Basin.</title>
        <authorList>
            <person name="Song L."/>
            <person name="Ren L."/>
            <person name="Yu Y."/>
            <person name="Wang X."/>
        </authorList>
    </citation>
    <scope>NUCLEOTIDE SEQUENCE [LARGE SCALE GENOMIC DNA]</scope>
    <source>
        <strain evidence="1 2">20041</strain>
    </source>
</reference>
<dbReference type="EMBL" id="CP011494">
    <property type="protein sequence ID" value="AKO51013.1"/>
    <property type="molecule type" value="Genomic_DNA"/>
</dbReference>
<dbReference type="Proteomes" id="UP000036406">
    <property type="component" value="Chromosome"/>
</dbReference>
<proteinExistence type="predicted"/>
<dbReference type="AlphaFoldDB" id="A0A0H4HZI6"/>
<evidence type="ECO:0000313" key="1">
    <source>
        <dbReference type="EMBL" id="AKO51013.1"/>
    </source>
</evidence>
<organism evidence="1 2">
    <name type="scientific">Marinobacter psychrophilus</name>
    <dbReference type="NCBI Taxonomy" id="330734"/>
    <lineage>
        <taxon>Bacteria</taxon>
        <taxon>Pseudomonadati</taxon>
        <taxon>Pseudomonadota</taxon>
        <taxon>Gammaproteobacteria</taxon>
        <taxon>Pseudomonadales</taxon>
        <taxon>Marinobacteraceae</taxon>
        <taxon>Marinobacter</taxon>
    </lineage>
</organism>
<dbReference type="STRING" id="330734.ABA45_00080"/>
<accession>A0A0H4HZI6</accession>
<dbReference type="RefSeq" id="WP_048383437.1">
    <property type="nucleotide sequence ID" value="NZ_CP011494.1"/>
</dbReference>
<dbReference type="PATRIC" id="fig|330734.3.peg.17"/>